<keyword evidence="3" id="KW-1185">Reference proteome</keyword>
<dbReference type="GO" id="GO:0016787">
    <property type="term" value="F:hydrolase activity"/>
    <property type="evidence" value="ECO:0007669"/>
    <property type="project" value="UniProtKB-KW"/>
</dbReference>
<keyword evidence="2" id="KW-0547">Nucleotide-binding</keyword>
<organism evidence="2 3">
    <name type="scientific">Lysobacter brunescens</name>
    <dbReference type="NCBI Taxonomy" id="262323"/>
    <lineage>
        <taxon>Bacteria</taxon>
        <taxon>Pseudomonadati</taxon>
        <taxon>Pseudomonadota</taxon>
        <taxon>Gammaproteobacteria</taxon>
        <taxon>Lysobacterales</taxon>
        <taxon>Lysobacteraceae</taxon>
        <taxon>Lysobacter</taxon>
    </lineage>
</organism>
<feature type="domain" description="Helicase/UvrB N-terminal" evidence="1">
    <location>
        <begin position="4"/>
        <end position="266"/>
    </location>
</feature>
<name>A0ABW2YDF9_9GAMM</name>
<dbReference type="Pfam" id="PF04851">
    <property type="entry name" value="ResIII"/>
    <property type="match status" value="1"/>
</dbReference>
<dbReference type="EC" id="3.6.4.-" evidence="2"/>
<sequence length="896" mass="100061">MDLTLKPYQQDALAALDAFLVAARGCATADEMQKAFTAARLEALGEQAPLLPYRVFSNEQPEIPVTCLRIPTGGGKTLMAAHSVERAARLYAGTSAPLALWLVPSDAIRIQTIEALKTPGHPYRDALLRYWPAERLSVLDIADAGQLRAHDFGERAIVLVGTIQTLRVDKTQGRNAYAYREDFEPHFADAPDAPIFERVSEADLAAQPYLSQADIGKIKRSFANLLAWHRPIVIMDEAHNAQSDLSLAVLERIRPACVIEWTATPALGQNVLYHVSAEALKAEDMIKLPIVLAPHPNWHEAVRDAVLTRARLEEAASSEVDYVRPIALFQAEDRGGEVTFEMLQRHLIDAHGIPASQIAIHTGSRRELDGVDLFQRDCQIRFIITVEALKEGWDCSFAYVFCTAQNIRSNTRMEQLLGRVLRMPYARRRTAEVLNRAYAHVCGPSTALVAGQLTDRLISMGFEEMAAARYVQPSLDGGDLFTPQAPQPLAVETSFEVEAKHVEAMAALVQALPDQVRMTPAIEGGAPATMTVTGALTAELIEAAVERLPRNKAVREAAMRVLQRHQVHVEAAEAPSQRGEVFAAVPMLAIPLQGELMLYEPELLTELADYSLTGLPADLPDLRREEAVKPYLIDIEKGKLGIREDHAQYRLDLDEGDEGVSRETLIRALDRRLRRDALLQPDMIAWLGRLLDSLDLAGFDLAYLLRHLNSVADAASERLDALLRGQRRTAFQQSLATPAAAPTLNEHFSFRFDPHAYPARWLYEGKYRFRRHYYPRPGELKPEIDAEETACAIALDQLPQVRFWVRNLERQPSHAFWLPTSTDRFYPDFVAQLDDGRLFVIEYKGGDRFSNDDSREKRTIGQVWASASGGRCVFLMATDRNTVGVSVEEQLRRTIE</sequence>
<dbReference type="EMBL" id="JBHTIF010000001">
    <property type="protein sequence ID" value="MFD0726245.1"/>
    <property type="molecule type" value="Genomic_DNA"/>
</dbReference>
<accession>A0ABW2YDF9</accession>
<dbReference type="InterPro" id="IPR027417">
    <property type="entry name" value="P-loop_NTPase"/>
</dbReference>
<dbReference type="InterPro" id="IPR050742">
    <property type="entry name" value="Helicase_Restrict-Modif_Enz"/>
</dbReference>
<dbReference type="GO" id="GO:0004386">
    <property type="term" value="F:helicase activity"/>
    <property type="evidence" value="ECO:0007669"/>
    <property type="project" value="UniProtKB-KW"/>
</dbReference>
<dbReference type="PANTHER" id="PTHR47396">
    <property type="entry name" value="TYPE I RESTRICTION ENZYME ECOKI R PROTEIN"/>
    <property type="match status" value="1"/>
</dbReference>
<evidence type="ECO:0000313" key="3">
    <source>
        <dbReference type="Proteomes" id="UP001597110"/>
    </source>
</evidence>
<dbReference type="RefSeq" id="WP_386823817.1">
    <property type="nucleotide sequence ID" value="NZ_JBHTIF010000001.1"/>
</dbReference>
<comment type="caution">
    <text evidence="2">The sequence shown here is derived from an EMBL/GenBank/DDBJ whole genome shotgun (WGS) entry which is preliminary data.</text>
</comment>
<dbReference type="InterPro" id="IPR006935">
    <property type="entry name" value="Helicase/UvrB_N"/>
</dbReference>
<keyword evidence="2" id="KW-0067">ATP-binding</keyword>
<reference evidence="3" key="1">
    <citation type="journal article" date="2019" name="Int. J. Syst. Evol. Microbiol.">
        <title>The Global Catalogue of Microorganisms (GCM) 10K type strain sequencing project: providing services to taxonomists for standard genome sequencing and annotation.</title>
        <authorList>
            <consortium name="The Broad Institute Genomics Platform"/>
            <consortium name="The Broad Institute Genome Sequencing Center for Infectious Disease"/>
            <person name="Wu L."/>
            <person name="Ma J."/>
        </authorList>
    </citation>
    <scope>NUCLEOTIDE SEQUENCE [LARGE SCALE GENOMIC DNA]</scope>
    <source>
        <strain evidence="3">CCUG 55585</strain>
    </source>
</reference>
<protein>
    <submittedName>
        <fullName evidence="2">DEAD/DEAH box helicase</fullName>
        <ecNumber evidence="2">3.6.4.-</ecNumber>
    </submittedName>
</protein>
<keyword evidence="2" id="KW-0378">Hydrolase</keyword>
<dbReference type="Proteomes" id="UP001597110">
    <property type="component" value="Unassembled WGS sequence"/>
</dbReference>
<evidence type="ECO:0000313" key="2">
    <source>
        <dbReference type="EMBL" id="MFD0726245.1"/>
    </source>
</evidence>
<evidence type="ECO:0000259" key="1">
    <source>
        <dbReference type="Pfam" id="PF04851"/>
    </source>
</evidence>
<dbReference type="PANTHER" id="PTHR47396:SF1">
    <property type="entry name" value="ATP-DEPENDENT HELICASE IRC3-RELATED"/>
    <property type="match status" value="1"/>
</dbReference>
<dbReference type="Gene3D" id="3.40.50.300">
    <property type="entry name" value="P-loop containing nucleotide triphosphate hydrolases"/>
    <property type="match status" value="2"/>
</dbReference>
<proteinExistence type="predicted"/>
<gene>
    <name evidence="2" type="ORF">ACFQ0E_11640</name>
</gene>
<keyword evidence="2" id="KW-0347">Helicase</keyword>
<dbReference type="SUPFAM" id="SSF52540">
    <property type="entry name" value="P-loop containing nucleoside triphosphate hydrolases"/>
    <property type="match status" value="2"/>
</dbReference>